<dbReference type="RefSeq" id="WP_206707516.1">
    <property type="nucleotide sequence ID" value="NZ_CP059066.1"/>
</dbReference>
<dbReference type="Pfam" id="PF08279">
    <property type="entry name" value="HTH_11"/>
    <property type="match status" value="1"/>
</dbReference>
<dbReference type="EMBL" id="CP059066">
    <property type="protein sequence ID" value="QSQ10205.1"/>
    <property type="molecule type" value="Genomic_DNA"/>
</dbReference>
<dbReference type="InterPro" id="IPR036388">
    <property type="entry name" value="WH-like_DNA-bd_sf"/>
</dbReference>
<evidence type="ECO:0000256" key="1">
    <source>
        <dbReference type="ARBA" id="ARBA00022737"/>
    </source>
</evidence>
<sequence>MIYIELTARQEEIIEIVKENEPITSEQIADKLNLSRAALRPDLAILTMAGILEARPRVGYFYSGKSVMNFISEYIKKIKVKDVKRVPVVVQENTSVYDAIVTLFLEDTGTLFVMDEEGYLAGVVSRKDLLKIAIGNMDIHKVPVGIIMTRMPNIITVGPEDTVYQAAKKIVEHEVDALPVIIPVKKEGDTTSKYKIVGKITKTNITKIFVELGNY</sequence>
<reference evidence="4" key="1">
    <citation type="submission" date="2020-07" db="EMBL/GenBank/DDBJ databases">
        <title>Koleobacter methoxysyntrophicus gen. nov., sp. nov., a novel anaerobic bacterium isolated from deep subsurface oil field and proposal of Koleobacterales ord. nov. in the phylum Firmicutes.</title>
        <authorList>
            <person name="Sakamoto S."/>
            <person name="Tamaki H."/>
        </authorList>
    </citation>
    <scope>NUCLEOTIDE SEQUENCE</scope>
    <source>
        <strain evidence="4">NRmbB1</strain>
    </source>
</reference>
<feature type="domain" description="CBS" evidence="3">
    <location>
        <begin position="83"/>
        <end position="139"/>
    </location>
</feature>
<dbReference type="PIRSF" id="PIRSF026546">
    <property type="entry name" value="UCP026546_CBS_YqzB"/>
    <property type="match status" value="1"/>
</dbReference>
<protein>
    <submittedName>
        <fullName evidence="4">Transcriptional repressor CcpN</fullName>
    </submittedName>
</protein>
<dbReference type="Gene3D" id="1.10.10.10">
    <property type="entry name" value="Winged helix-like DNA-binding domain superfamily/Winged helix DNA-binding domain"/>
    <property type="match status" value="1"/>
</dbReference>
<dbReference type="Pfam" id="PF00571">
    <property type="entry name" value="CBS"/>
    <property type="match status" value="2"/>
</dbReference>
<dbReference type="KEGG" id="kme:H0A61_02605"/>
<feature type="domain" description="CBS" evidence="3">
    <location>
        <begin position="148"/>
        <end position="215"/>
    </location>
</feature>
<dbReference type="PANTHER" id="PTHR48108:SF32">
    <property type="entry name" value="TRANSCRIPTIONAL REPRESSOR CCPN"/>
    <property type="match status" value="1"/>
</dbReference>
<keyword evidence="1" id="KW-0677">Repeat</keyword>
<dbReference type="InterPro" id="IPR046342">
    <property type="entry name" value="CBS_dom_sf"/>
</dbReference>
<dbReference type="SUPFAM" id="SSF46785">
    <property type="entry name" value="Winged helix' DNA-binding domain"/>
    <property type="match status" value="1"/>
</dbReference>
<evidence type="ECO:0000256" key="2">
    <source>
        <dbReference type="PROSITE-ProRule" id="PRU00703"/>
    </source>
</evidence>
<organism evidence="4 5">
    <name type="scientific">Koleobacter methoxysyntrophicus</name>
    <dbReference type="NCBI Taxonomy" id="2751313"/>
    <lineage>
        <taxon>Bacteria</taxon>
        <taxon>Bacillati</taxon>
        <taxon>Bacillota</taxon>
        <taxon>Clostridia</taxon>
        <taxon>Koleobacterales</taxon>
        <taxon>Koleobacteraceae</taxon>
        <taxon>Koleobacter</taxon>
    </lineage>
</organism>
<evidence type="ECO:0000259" key="3">
    <source>
        <dbReference type="PROSITE" id="PS51371"/>
    </source>
</evidence>
<keyword evidence="5" id="KW-1185">Reference proteome</keyword>
<evidence type="ECO:0000313" key="5">
    <source>
        <dbReference type="Proteomes" id="UP000662904"/>
    </source>
</evidence>
<dbReference type="Gene3D" id="3.10.580.10">
    <property type="entry name" value="CBS-domain"/>
    <property type="match status" value="1"/>
</dbReference>
<dbReference type="CDD" id="cd04617">
    <property type="entry name" value="CBS_pair_CcpN"/>
    <property type="match status" value="1"/>
</dbReference>
<dbReference type="AlphaFoldDB" id="A0A8A0RP84"/>
<dbReference type="InterPro" id="IPR013196">
    <property type="entry name" value="HTH_11"/>
</dbReference>
<keyword evidence="2" id="KW-0129">CBS domain</keyword>
<accession>A0A8A0RP84</accession>
<dbReference type="FunFam" id="1.10.10.10:FF:000257">
    <property type="entry name" value="Transcriptional repressor CcpN"/>
    <property type="match status" value="1"/>
</dbReference>
<evidence type="ECO:0000313" key="4">
    <source>
        <dbReference type="EMBL" id="QSQ10205.1"/>
    </source>
</evidence>
<dbReference type="PROSITE" id="PS51371">
    <property type="entry name" value="CBS"/>
    <property type="match status" value="2"/>
</dbReference>
<gene>
    <name evidence="4" type="primary">ccpN</name>
    <name evidence="4" type="ORF">H0A61_02605</name>
</gene>
<dbReference type="SMART" id="SM00116">
    <property type="entry name" value="CBS"/>
    <property type="match status" value="2"/>
</dbReference>
<dbReference type="SUPFAM" id="SSF54631">
    <property type="entry name" value="CBS-domain pair"/>
    <property type="match status" value="1"/>
</dbReference>
<name>A0A8A0RP84_9FIRM</name>
<dbReference type="InterPro" id="IPR016842">
    <property type="entry name" value="UCP026546_HTH-CBS"/>
</dbReference>
<proteinExistence type="predicted"/>
<dbReference type="Proteomes" id="UP000662904">
    <property type="component" value="Chromosome"/>
</dbReference>
<dbReference type="PANTHER" id="PTHR48108">
    <property type="entry name" value="CBS DOMAIN-CONTAINING PROTEIN CBSX2, CHLOROPLASTIC"/>
    <property type="match status" value="1"/>
</dbReference>
<dbReference type="InterPro" id="IPR000644">
    <property type="entry name" value="CBS_dom"/>
</dbReference>
<dbReference type="InterPro" id="IPR051462">
    <property type="entry name" value="CBS_domain-containing"/>
</dbReference>
<dbReference type="InterPro" id="IPR036390">
    <property type="entry name" value="WH_DNA-bd_sf"/>
</dbReference>